<keyword evidence="3" id="KW-0143">Chaperone</keyword>
<evidence type="ECO:0000313" key="5">
    <source>
        <dbReference type="EMBL" id="VAV92169.1"/>
    </source>
</evidence>
<keyword evidence="5" id="KW-0346">Stress response</keyword>
<reference evidence="5" key="1">
    <citation type="submission" date="2018-06" db="EMBL/GenBank/DDBJ databases">
        <authorList>
            <person name="Zhirakovskaya E."/>
        </authorList>
    </citation>
    <scope>NUCLEOTIDE SEQUENCE</scope>
</reference>
<dbReference type="PRINTS" id="PR00773">
    <property type="entry name" value="GRPEPROTEIN"/>
</dbReference>
<dbReference type="GO" id="GO:0006457">
    <property type="term" value="P:protein folding"/>
    <property type="evidence" value="ECO:0007669"/>
    <property type="project" value="InterPro"/>
</dbReference>
<feature type="region of interest" description="Disordered" evidence="4">
    <location>
        <begin position="1"/>
        <end position="31"/>
    </location>
</feature>
<dbReference type="SUPFAM" id="SSF58014">
    <property type="entry name" value="Coiled-coil domain of nucleotide exchange factor GrpE"/>
    <property type="match status" value="1"/>
</dbReference>
<dbReference type="HAMAP" id="MF_01151">
    <property type="entry name" value="GrpE"/>
    <property type="match status" value="1"/>
</dbReference>
<evidence type="ECO:0000256" key="3">
    <source>
        <dbReference type="ARBA" id="ARBA00023186"/>
    </source>
</evidence>
<dbReference type="PANTHER" id="PTHR21237">
    <property type="entry name" value="GRPE PROTEIN"/>
    <property type="match status" value="1"/>
</dbReference>
<dbReference type="PANTHER" id="PTHR21237:SF23">
    <property type="entry name" value="GRPE PROTEIN HOMOLOG, MITOCHONDRIAL"/>
    <property type="match status" value="1"/>
</dbReference>
<feature type="compositionally biased region" description="Acidic residues" evidence="4">
    <location>
        <begin position="1"/>
        <end position="17"/>
    </location>
</feature>
<evidence type="ECO:0000256" key="1">
    <source>
        <dbReference type="ARBA" id="ARBA00004305"/>
    </source>
</evidence>
<evidence type="ECO:0000256" key="2">
    <source>
        <dbReference type="ARBA" id="ARBA00009054"/>
    </source>
</evidence>
<dbReference type="Gene3D" id="3.90.20.20">
    <property type="match status" value="1"/>
</dbReference>
<protein>
    <submittedName>
        <fullName evidence="5">Heat shock protein GrpE</fullName>
    </submittedName>
</protein>
<dbReference type="CDD" id="cd00446">
    <property type="entry name" value="GrpE"/>
    <property type="match status" value="1"/>
</dbReference>
<dbReference type="Gene3D" id="2.30.22.10">
    <property type="entry name" value="Head domain of nucleotide exchange factor GrpE"/>
    <property type="match status" value="1"/>
</dbReference>
<gene>
    <name evidence="5" type="ORF">MNBD_ALPHA02-877</name>
</gene>
<dbReference type="InterPro" id="IPR009012">
    <property type="entry name" value="GrpE_head"/>
</dbReference>
<dbReference type="AlphaFoldDB" id="A0A3B0RJH4"/>
<dbReference type="InterPro" id="IPR000740">
    <property type="entry name" value="GrpE"/>
</dbReference>
<dbReference type="PROSITE" id="PS01071">
    <property type="entry name" value="GRPE"/>
    <property type="match status" value="1"/>
</dbReference>
<dbReference type="GO" id="GO:0051087">
    <property type="term" value="F:protein-folding chaperone binding"/>
    <property type="evidence" value="ECO:0007669"/>
    <property type="project" value="InterPro"/>
</dbReference>
<dbReference type="NCBIfam" id="NF010739">
    <property type="entry name" value="PRK14141.1"/>
    <property type="match status" value="1"/>
</dbReference>
<dbReference type="NCBIfam" id="NF010738">
    <property type="entry name" value="PRK14140.1"/>
    <property type="match status" value="1"/>
</dbReference>
<name>A0A3B0RJH4_9ZZZZ</name>
<dbReference type="GO" id="GO:0042803">
    <property type="term" value="F:protein homodimerization activity"/>
    <property type="evidence" value="ECO:0007669"/>
    <property type="project" value="InterPro"/>
</dbReference>
<dbReference type="GO" id="GO:0000774">
    <property type="term" value="F:adenyl-nucleotide exchange factor activity"/>
    <property type="evidence" value="ECO:0007669"/>
    <property type="project" value="InterPro"/>
</dbReference>
<dbReference type="InterPro" id="IPR013805">
    <property type="entry name" value="GrpE_CC"/>
</dbReference>
<dbReference type="GO" id="GO:0005759">
    <property type="term" value="C:mitochondrial matrix"/>
    <property type="evidence" value="ECO:0007669"/>
    <property type="project" value="UniProtKB-SubCell"/>
</dbReference>
<dbReference type="Pfam" id="PF01025">
    <property type="entry name" value="GrpE"/>
    <property type="match status" value="1"/>
</dbReference>
<sequence>MTENNENTENDPVENEAPETSAPQEEQQDDKLAAAVAEIADLKDRLLRAVAETENLRRRSDREKADAANYAMTAFARDLLSVGDNLRRALDSIPEDTDLGDNAKTLVEGIEMTERELLNMLERHNIKKIDPMGEKFSHDLHQALFELPDTGEEDGTIVQVMQIGYKIKDRLLRPAMVGVAKGGEKPQTERVDTKA</sequence>
<comment type="similarity">
    <text evidence="2">Belongs to the GrpE family.</text>
</comment>
<dbReference type="EMBL" id="UOED01000074">
    <property type="protein sequence ID" value="VAV92169.1"/>
    <property type="molecule type" value="Genomic_DNA"/>
</dbReference>
<accession>A0A3B0RJH4</accession>
<comment type="subcellular location">
    <subcellularLocation>
        <location evidence="1">Mitochondrion matrix</location>
    </subcellularLocation>
</comment>
<proteinExistence type="inferred from homology"/>
<dbReference type="GO" id="GO:0051082">
    <property type="term" value="F:unfolded protein binding"/>
    <property type="evidence" value="ECO:0007669"/>
    <property type="project" value="TreeGrafter"/>
</dbReference>
<dbReference type="FunFam" id="2.30.22.10:FF:000002">
    <property type="entry name" value="GrpE protein homolog"/>
    <property type="match status" value="1"/>
</dbReference>
<dbReference type="SUPFAM" id="SSF51064">
    <property type="entry name" value="Head domain of nucleotide exchange factor GrpE"/>
    <property type="match status" value="1"/>
</dbReference>
<evidence type="ECO:0000256" key="4">
    <source>
        <dbReference type="SAM" id="MobiDB-lite"/>
    </source>
</evidence>
<organism evidence="5">
    <name type="scientific">hydrothermal vent metagenome</name>
    <dbReference type="NCBI Taxonomy" id="652676"/>
    <lineage>
        <taxon>unclassified sequences</taxon>
        <taxon>metagenomes</taxon>
        <taxon>ecological metagenomes</taxon>
    </lineage>
</organism>